<evidence type="ECO:0000256" key="7">
    <source>
        <dbReference type="SAM" id="Phobius"/>
    </source>
</evidence>
<proteinExistence type="inferred from homology"/>
<protein>
    <submittedName>
        <fullName evidence="10">SNARE associated Golgi protein</fullName>
    </submittedName>
</protein>
<evidence type="ECO:0000256" key="3">
    <source>
        <dbReference type="ARBA" id="ARBA00022475"/>
    </source>
</evidence>
<feature type="transmembrane region" description="Helical" evidence="7">
    <location>
        <begin position="197"/>
        <end position="215"/>
    </location>
</feature>
<dbReference type="AlphaFoldDB" id="A0AAV2VLP6"/>
<dbReference type="PANTHER" id="PTHR30353">
    <property type="entry name" value="INNER MEMBRANE PROTEIN DEDA-RELATED"/>
    <property type="match status" value="1"/>
</dbReference>
<reference evidence="10 11" key="1">
    <citation type="journal article" date="2013" name="ISME J.">
        <title>Comparative genomics of pathogenic lineages of Vibrio nigripulchritudo identifies virulence-associated traits.</title>
        <authorList>
            <person name="Goudenege D."/>
            <person name="Labreuche Y."/>
            <person name="Krin E."/>
            <person name="Ansquer D."/>
            <person name="Mangenot S."/>
            <person name="Calteau A."/>
            <person name="Medigue C."/>
            <person name="Mazel D."/>
            <person name="Polz M.F."/>
            <person name="Le Roux F."/>
        </authorList>
    </citation>
    <scope>NUCLEOTIDE SEQUENCE [LARGE SCALE GENOMIC DNA]</scope>
    <source>
        <strain evidence="10 11">SOn1</strain>
    </source>
</reference>
<evidence type="ECO:0000256" key="2">
    <source>
        <dbReference type="ARBA" id="ARBA00010792"/>
    </source>
</evidence>
<dbReference type="Pfam" id="PF09335">
    <property type="entry name" value="VTT_dom"/>
    <property type="match status" value="1"/>
</dbReference>
<comment type="caution">
    <text evidence="10">The sequence shown here is derived from an EMBL/GenBank/DDBJ whole genome shotgun (WGS) entry which is preliminary data.</text>
</comment>
<evidence type="ECO:0000313" key="10">
    <source>
        <dbReference type="EMBL" id="CCO45652.1"/>
    </source>
</evidence>
<evidence type="ECO:0000256" key="5">
    <source>
        <dbReference type="ARBA" id="ARBA00022989"/>
    </source>
</evidence>
<evidence type="ECO:0000259" key="8">
    <source>
        <dbReference type="Pfam" id="PF09335"/>
    </source>
</evidence>
<dbReference type="GO" id="GO:0005886">
    <property type="term" value="C:plasma membrane"/>
    <property type="evidence" value="ECO:0007669"/>
    <property type="project" value="UniProtKB-SubCell"/>
</dbReference>
<evidence type="ECO:0000256" key="1">
    <source>
        <dbReference type="ARBA" id="ARBA00004651"/>
    </source>
</evidence>
<feature type="transmembrane region" description="Helical" evidence="7">
    <location>
        <begin position="95"/>
        <end position="115"/>
    </location>
</feature>
<name>A0AAV2VLP6_9VIBR</name>
<evidence type="ECO:0000259" key="9">
    <source>
        <dbReference type="Pfam" id="PF14067"/>
    </source>
</evidence>
<feature type="transmembrane region" description="Helical" evidence="7">
    <location>
        <begin position="127"/>
        <end position="148"/>
    </location>
</feature>
<evidence type="ECO:0000256" key="6">
    <source>
        <dbReference type="ARBA" id="ARBA00023136"/>
    </source>
</evidence>
<dbReference type="InterPro" id="IPR032816">
    <property type="entry name" value="VTT_dom"/>
</dbReference>
<evidence type="ECO:0000313" key="11">
    <source>
        <dbReference type="Proteomes" id="UP000018211"/>
    </source>
</evidence>
<dbReference type="Proteomes" id="UP000018211">
    <property type="component" value="Unassembled WGS sequence"/>
</dbReference>
<feature type="domain" description="LssY-like C-terminal" evidence="9">
    <location>
        <begin position="246"/>
        <end position="394"/>
    </location>
</feature>
<dbReference type="InterPro" id="IPR032818">
    <property type="entry name" value="DedA-like"/>
</dbReference>
<dbReference type="PANTHER" id="PTHR30353:SF15">
    <property type="entry name" value="INNER MEMBRANE PROTEIN YABI"/>
    <property type="match status" value="1"/>
</dbReference>
<dbReference type="InterPro" id="IPR025902">
    <property type="entry name" value="LssY-like-C_dom"/>
</dbReference>
<feature type="transmembrane region" description="Helical" evidence="7">
    <location>
        <begin position="169"/>
        <end position="185"/>
    </location>
</feature>
<comment type="similarity">
    <text evidence="2">Belongs to the DedA family.</text>
</comment>
<feature type="domain" description="VTT" evidence="8">
    <location>
        <begin position="24"/>
        <end position="145"/>
    </location>
</feature>
<gene>
    <name evidence="10" type="ORF">VIBNISOn1_1540018</name>
</gene>
<evidence type="ECO:0000256" key="4">
    <source>
        <dbReference type="ARBA" id="ARBA00022692"/>
    </source>
</evidence>
<keyword evidence="4 7" id="KW-0812">Transmembrane</keyword>
<keyword evidence="6 7" id="KW-0472">Membrane</keyword>
<keyword evidence="5 7" id="KW-1133">Transmembrane helix</keyword>
<accession>A0AAV2VLP6</accession>
<comment type="subcellular location">
    <subcellularLocation>
        <location evidence="1">Cell membrane</location>
        <topology evidence="1">Multi-pass membrane protein</topology>
    </subcellularLocation>
</comment>
<dbReference type="RefSeq" id="WP_022611050.1">
    <property type="nucleotide sequence ID" value="NZ_LK391965.1"/>
</dbReference>
<organism evidence="10 11">
    <name type="scientific">Vibrio nigripulchritudo SOn1</name>
    <dbReference type="NCBI Taxonomy" id="1238450"/>
    <lineage>
        <taxon>Bacteria</taxon>
        <taxon>Pseudomonadati</taxon>
        <taxon>Pseudomonadota</taxon>
        <taxon>Gammaproteobacteria</taxon>
        <taxon>Vibrionales</taxon>
        <taxon>Vibrionaceae</taxon>
        <taxon>Vibrio</taxon>
    </lineage>
</organism>
<dbReference type="Pfam" id="PF14067">
    <property type="entry name" value="LssY_C"/>
    <property type="match status" value="1"/>
</dbReference>
<dbReference type="EMBL" id="CAOF01000062">
    <property type="protein sequence ID" value="CCO45652.1"/>
    <property type="molecule type" value="Genomic_DNA"/>
</dbReference>
<keyword evidence="3" id="KW-1003">Cell membrane</keyword>
<sequence>MDILILFGGAFLDALIGPNLIVMGEPFLLAAGYLLQQGTTLGVIAVIAGAIVGDYLSFGLGRYWGNPIQKKLIRKFPKLRRVFARARILMRKRGVWVITLARLLGPISWVVPFIAGSHGYKWRKFAIYDSIGILLGVGQFVAWGYLIAAGLETFNWLNDAKVFVAEHKVLLGFLFAFVVLGVYWLKNAGLKKTAIRMAFVGVIGMLSINYHHFFIQNLPAKSAQVSKYDQKNWLGKNFQAFPGLSKVYRAQAVNLIYVGESPNDLMKELGWIENQTFSRDKFRLTEYVDLLKNQTPPISDLYWNNEPQWFAYQQKGDLLNRSHVRWWYAGHSSQAGQPVWVGAISYDAGLKVSHYKGIVTVLHKVDPNVDEERDRLGDAIATSQQWESTPLKVADPSILNDQQDYYSDGYALVIQPRIIQFNTASLITH</sequence>
<feature type="transmembrane region" description="Helical" evidence="7">
    <location>
        <begin position="40"/>
        <end position="65"/>
    </location>
</feature>